<sequence>MILIITGLKCARNWEHGRKPCVKPSYGLSGIAKRRKILKLDPSRYATSQDIKSYPESLAVRDDMWATRRGNQYQR</sequence>
<organism evidence="1 2">
    <name type="scientific">Mikania micrantha</name>
    <name type="common">bitter vine</name>
    <dbReference type="NCBI Taxonomy" id="192012"/>
    <lineage>
        <taxon>Eukaryota</taxon>
        <taxon>Viridiplantae</taxon>
        <taxon>Streptophyta</taxon>
        <taxon>Embryophyta</taxon>
        <taxon>Tracheophyta</taxon>
        <taxon>Spermatophyta</taxon>
        <taxon>Magnoliopsida</taxon>
        <taxon>eudicotyledons</taxon>
        <taxon>Gunneridae</taxon>
        <taxon>Pentapetalae</taxon>
        <taxon>asterids</taxon>
        <taxon>campanulids</taxon>
        <taxon>Asterales</taxon>
        <taxon>Asteraceae</taxon>
        <taxon>Asteroideae</taxon>
        <taxon>Heliantheae alliance</taxon>
        <taxon>Eupatorieae</taxon>
        <taxon>Mikania</taxon>
    </lineage>
</organism>
<protein>
    <submittedName>
        <fullName evidence="1">Uncharacterized protein</fullName>
    </submittedName>
</protein>
<dbReference type="EMBL" id="SZYD01000012">
    <property type="protein sequence ID" value="KAD4584656.1"/>
    <property type="molecule type" value="Genomic_DNA"/>
</dbReference>
<gene>
    <name evidence="1" type="ORF">E3N88_22257</name>
</gene>
<name>A0A5N6N9U9_9ASTR</name>
<evidence type="ECO:0000313" key="1">
    <source>
        <dbReference type="EMBL" id="KAD4584656.1"/>
    </source>
</evidence>
<accession>A0A5N6N9U9</accession>
<dbReference type="Proteomes" id="UP000326396">
    <property type="component" value="Linkage Group LG2"/>
</dbReference>
<evidence type="ECO:0000313" key="2">
    <source>
        <dbReference type="Proteomes" id="UP000326396"/>
    </source>
</evidence>
<proteinExistence type="predicted"/>
<comment type="caution">
    <text evidence="1">The sequence shown here is derived from an EMBL/GenBank/DDBJ whole genome shotgun (WGS) entry which is preliminary data.</text>
</comment>
<reference evidence="1 2" key="1">
    <citation type="submission" date="2019-05" db="EMBL/GenBank/DDBJ databases">
        <title>Mikania micrantha, genome provides insights into the molecular mechanism of rapid growth.</title>
        <authorList>
            <person name="Liu B."/>
        </authorList>
    </citation>
    <scope>NUCLEOTIDE SEQUENCE [LARGE SCALE GENOMIC DNA]</scope>
    <source>
        <strain evidence="1">NLD-2019</strain>
        <tissue evidence="1">Leaf</tissue>
    </source>
</reference>
<keyword evidence="2" id="KW-1185">Reference proteome</keyword>
<dbReference type="AlphaFoldDB" id="A0A5N6N9U9"/>